<evidence type="ECO:0000256" key="2">
    <source>
        <dbReference type="ARBA" id="ARBA00022737"/>
    </source>
</evidence>
<dbReference type="PANTHER" id="PTHR48051">
    <property type="match status" value="1"/>
</dbReference>
<evidence type="ECO:0000256" key="1">
    <source>
        <dbReference type="ARBA" id="ARBA00022614"/>
    </source>
</evidence>
<protein>
    <recommendedName>
        <fullName evidence="5">L domain-like protein</fullName>
    </recommendedName>
</protein>
<organism evidence="3 4">
    <name type="scientific">Podila minutissima</name>
    <dbReference type="NCBI Taxonomy" id="64525"/>
    <lineage>
        <taxon>Eukaryota</taxon>
        <taxon>Fungi</taxon>
        <taxon>Fungi incertae sedis</taxon>
        <taxon>Mucoromycota</taxon>
        <taxon>Mortierellomycotina</taxon>
        <taxon>Mortierellomycetes</taxon>
        <taxon>Mortierellales</taxon>
        <taxon>Mortierellaceae</taxon>
        <taxon>Podila</taxon>
    </lineage>
</organism>
<dbReference type="AlphaFoldDB" id="A0A9P5SIJ5"/>
<evidence type="ECO:0008006" key="5">
    <source>
        <dbReference type="Google" id="ProtNLM"/>
    </source>
</evidence>
<accession>A0A9P5SIJ5</accession>
<dbReference type="SMART" id="SM00364">
    <property type="entry name" value="LRR_BAC"/>
    <property type="match status" value="6"/>
</dbReference>
<dbReference type="SUPFAM" id="SSF52047">
    <property type="entry name" value="RNI-like"/>
    <property type="match status" value="1"/>
</dbReference>
<keyword evidence="2" id="KW-0677">Repeat</keyword>
<dbReference type="InterPro" id="IPR001611">
    <property type="entry name" value="Leu-rich_rpt"/>
</dbReference>
<reference evidence="3" key="1">
    <citation type="journal article" date="2020" name="Fungal Divers.">
        <title>Resolving the Mortierellaceae phylogeny through synthesis of multi-gene phylogenetics and phylogenomics.</title>
        <authorList>
            <person name="Vandepol N."/>
            <person name="Liber J."/>
            <person name="Desiro A."/>
            <person name="Na H."/>
            <person name="Kennedy M."/>
            <person name="Barry K."/>
            <person name="Grigoriev I.V."/>
            <person name="Miller A.N."/>
            <person name="O'Donnell K."/>
            <person name="Stajich J.E."/>
            <person name="Bonito G."/>
        </authorList>
    </citation>
    <scope>NUCLEOTIDE SEQUENCE</scope>
    <source>
        <strain evidence="3">NVP1</strain>
    </source>
</reference>
<keyword evidence="4" id="KW-1185">Reference proteome</keyword>
<proteinExistence type="predicted"/>
<gene>
    <name evidence="3" type="ORF">BG006_006540</name>
</gene>
<dbReference type="InterPro" id="IPR032675">
    <property type="entry name" value="LRR_dom_sf"/>
</dbReference>
<evidence type="ECO:0000313" key="3">
    <source>
        <dbReference type="EMBL" id="KAF9330510.1"/>
    </source>
</evidence>
<dbReference type="Proteomes" id="UP000696485">
    <property type="component" value="Unassembled WGS sequence"/>
</dbReference>
<dbReference type="PANTHER" id="PTHR48051:SF1">
    <property type="entry name" value="RAS SUPPRESSOR PROTEIN 1"/>
    <property type="match status" value="1"/>
</dbReference>
<dbReference type="InterPro" id="IPR003591">
    <property type="entry name" value="Leu-rich_rpt_typical-subtyp"/>
</dbReference>
<name>A0A9P5SIJ5_9FUNG</name>
<dbReference type="InterPro" id="IPR050216">
    <property type="entry name" value="LRR_domain-containing"/>
</dbReference>
<dbReference type="Gene3D" id="3.80.10.10">
    <property type="entry name" value="Ribonuclease Inhibitor"/>
    <property type="match status" value="2"/>
</dbReference>
<evidence type="ECO:0000313" key="4">
    <source>
        <dbReference type="Proteomes" id="UP000696485"/>
    </source>
</evidence>
<sequence>MSRPSVRETIAAARARMAKEQAQSKAIRGGAEHEREAFMSSGIPGVRRTTPAARRQTDVEVLGHVQKSIKSLIANAKGTGIMNISSRDLTEVPHEIWNMYTVDPDKVVIDFNATGTAWYDAVDLTRLIAADNKITFIGPRIQEFGALTVVDFHGNELTDLPEEIGQLGRLATLNLSSNKFTKLPEVLFTLTTLLELQLANNQLSGTLDPAIGRLNKVESLDLTGNQLSDLPLELSQSKSMRKLKLSKNKLTSLPVAILAQMPKLIELEVGDNRMACLFSGLGELPEGLNLPALSRMDARNAGLQHITDIDTSVDDTLKPTINLPAVKELLLSVNSLNNLENLLLATPQLHFLDIRNNRFTQIPLGVLDLATLRHLDMTSNHMEHIPTELGNMYDLTTFDWSGNPVRNVPRTCTTTDALMKLLRQRQENDFPTTTDTIRVEALAITGSQPSTPPPSRPSQTLVSERSSVPVQVVAETASVAPSSPKKPTRPVKNLNLTKKALKDVTTEEIMEACSEPQIAILDSNLLASFPIALHQAFGTTTLTQISIHHNKISEFPFQLSFPFLVSLNLSDNLIVTLSGPGMSDESAAEIGQTNFPKLNELQISGNKLTDIPGWMPKAFPALRTLNASRNKITALNPASFTGLQFVDLSSNDIGSLPPLLGNVRTIKSLNLDGNLFRVPRRQIMEQGTEAIMEYLRDRIPA</sequence>
<dbReference type="GO" id="GO:0005737">
    <property type="term" value="C:cytoplasm"/>
    <property type="evidence" value="ECO:0007669"/>
    <property type="project" value="TreeGrafter"/>
</dbReference>
<dbReference type="EMBL" id="JAAAUY010000392">
    <property type="protein sequence ID" value="KAF9330510.1"/>
    <property type="molecule type" value="Genomic_DNA"/>
</dbReference>
<dbReference type="Pfam" id="PF13855">
    <property type="entry name" value="LRR_8"/>
    <property type="match status" value="2"/>
</dbReference>
<comment type="caution">
    <text evidence="3">The sequence shown here is derived from an EMBL/GenBank/DDBJ whole genome shotgun (WGS) entry which is preliminary data.</text>
</comment>
<dbReference type="PROSITE" id="PS51450">
    <property type="entry name" value="LRR"/>
    <property type="match status" value="2"/>
</dbReference>
<keyword evidence="1" id="KW-0433">Leucine-rich repeat</keyword>
<dbReference type="SMART" id="SM00369">
    <property type="entry name" value="LRR_TYP"/>
    <property type="match status" value="10"/>
</dbReference>